<dbReference type="AlphaFoldDB" id="A0A4Y2H598"/>
<sequence>MWACSMLYTSLVKCHPNGVVQKFGGELPAQVSSSSSNHGSNQKYLYLVGSSVASERLVSVLNDAGSHEKRRLTDQLIAERVFMSRLDDKY</sequence>
<proteinExistence type="predicted"/>
<reference evidence="1 2" key="1">
    <citation type="journal article" date="2019" name="Sci. Rep.">
        <title>Orb-weaving spider Araneus ventricosus genome elucidates the spidroin gene catalogue.</title>
        <authorList>
            <person name="Kono N."/>
            <person name="Nakamura H."/>
            <person name="Ohtoshi R."/>
            <person name="Moran D.A.P."/>
            <person name="Shinohara A."/>
            <person name="Yoshida Y."/>
            <person name="Fujiwara M."/>
            <person name="Mori M."/>
            <person name="Tomita M."/>
            <person name="Arakawa K."/>
        </authorList>
    </citation>
    <scope>NUCLEOTIDE SEQUENCE [LARGE SCALE GENOMIC DNA]</scope>
</reference>
<accession>A0A4Y2H598</accession>
<comment type="caution">
    <text evidence="1">The sequence shown here is derived from an EMBL/GenBank/DDBJ whole genome shotgun (WGS) entry which is preliminary data.</text>
</comment>
<gene>
    <name evidence="1" type="ORF">AVEN_240590_1</name>
</gene>
<evidence type="ECO:0000313" key="2">
    <source>
        <dbReference type="Proteomes" id="UP000499080"/>
    </source>
</evidence>
<keyword evidence="2" id="KW-1185">Reference proteome</keyword>
<evidence type="ECO:0000313" key="1">
    <source>
        <dbReference type="EMBL" id="GBM59494.1"/>
    </source>
</evidence>
<protein>
    <submittedName>
        <fullName evidence="1">Uncharacterized protein</fullName>
    </submittedName>
</protein>
<organism evidence="1 2">
    <name type="scientific">Araneus ventricosus</name>
    <name type="common">Orbweaver spider</name>
    <name type="synonym">Epeira ventricosa</name>
    <dbReference type="NCBI Taxonomy" id="182803"/>
    <lineage>
        <taxon>Eukaryota</taxon>
        <taxon>Metazoa</taxon>
        <taxon>Ecdysozoa</taxon>
        <taxon>Arthropoda</taxon>
        <taxon>Chelicerata</taxon>
        <taxon>Arachnida</taxon>
        <taxon>Araneae</taxon>
        <taxon>Araneomorphae</taxon>
        <taxon>Entelegynae</taxon>
        <taxon>Araneoidea</taxon>
        <taxon>Araneidae</taxon>
        <taxon>Araneus</taxon>
    </lineage>
</organism>
<name>A0A4Y2H598_ARAVE</name>
<dbReference type="EMBL" id="BGPR01001684">
    <property type="protein sequence ID" value="GBM59494.1"/>
    <property type="molecule type" value="Genomic_DNA"/>
</dbReference>
<dbReference type="Proteomes" id="UP000499080">
    <property type="component" value="Unassembled WGS sequence"/>
</dbReference>